<reference evidence="2 3" key="1">
    <citation type="submission" date="2017-04" db="EMBL/GenBank/DDBJ databases">
        <title>Complete Genome Sequence of Bacillus thuringiensis type Strain ATCC 10792.</title>
        <authorList>
            <person name="Oh D.-H."/>
            <person name="Park B.-J."/>
            <person name="Shuai W."/>
            <person name="Chelliah R."/>
        </authorList>
    </citation>
    <scope>NUCLEOTIDE SEQUENCE [LARGE SCALE GENOMIC DNA]</scope>
    <source>
        <strain evidence="2 3">ATCC 10792</strain>
    </source>
</reference>
<evidence type="ECO:0000259" key="1">
    <source>
        <dbReference type="Pfam" id="PF05239"/>
    </source>
</evidence>
<dbReference type="PANTHER" id="PTHR40061:SF2">
    <property type="entry name" value="PRC-BARREL DOMAIN-CONTAINING PROTEIN"/>
    <property type="match status" value="1"/>
</dbReference>
<feature type="domain" description="PRC-barrel" evidence="1">
    <location>
        <begin position="1"/>
        <end position="77"/>
    </location>
</feature>
<protein>
    <submittedName>
        <fullName evidence="2">YlmC/YmxH family sporulation protein</fullName>
    </submittedName>
</protein>
<dbReference type="GeneID" id="67468095"/>
<keyword evidence="3" id="KW-1185">Reference proteome</keyword>
<name>A0A0N8VHY4_BACTU</name>
<dbReference type="OMA" id="KIGQDMI"/>
<dbReference type="InterPro" id="IPR014238">
    <property type="entry name" value="Spore_YlmC/YmxH"/>
</dbReference>
<dbReference type="Proteomes" id="UP000194143">
    <property type="component" value="Chromosome"/>
</dbReference>
<dbReference type="EMBL" id="CP021061">
    <property type="protein sequence ID" value="ARP59113.1"/>
    <property type="molecule type" value="Genomic_DNA"/>
</dbReference>
<accession>A0A0N8VHY4</accession>
<dbReference type="InterPro" id="IPR011033">
    <property type="entry name" value="PRC_barrel-like_sf"/>
</dbReference>
<sequence>MRLSELSGKEVVDIEKAEKMGVLGYMDLEINEKDGQIQTLIIPVGKWGGFKKEPQEVRVAWSQIKKVGHDMLLCDSIDRSNSE</sequence>
<evidence type="ECO:0000313" key="2">
    <source>
        <dbReference type="EMBL" id="ARP59113.1"/>
    </source>
</evidence>
<evidence type="ECO:0000313" key="3">
    <source>
        <dbReference type="Proteomes" id="UP000194143"/>
    </source>
</evidence>
<dbReference type="PANTHER" id="PTHR40061">
    <property type="entry name" value="SPORULATION PROTEIN YLMC-RELATED"/>
    <property type="match status" value="1"/>
</dbReference>
<proteinExistence type="predicted"/>
<gene>
    <name evidence="2" type="ORF">CAB88_19435</name>
</gene>
<dbReference type="AlphaFoldDB" id="A0A0N8VHY4"/>
<dbReference type="NCBIfam" id="TIGR02888">
    <property type="entry name" value="spore_YlmC_YmxH"/>
    <property type="match status" value="1"/>
</dbReference>
<dbReference type="Pfam" id="PF05239">
    <property type="entry name" value="PRC"/>
    <property type="match status" value="1"/>
</dbReference>
<dbReference type="SUPFAM" id="SSF50346">
    <property type="entry name" value="PRC-barrel domain"/>
    <property type="match status" value="1"/>
</dbReference>
<dbReference type="RefSeq" id="WP_001239759.1">
    <property type="nucleotide sequence ID" value="NZ_CABLCE010000001.1"/>
</dbReference>
<dbReference type="Gene3D" id="2.30.30.240">
    <property type="entry name" value="PRC-barrel domain"/>
    <property type="match status" value="1"/>
</dbReference>
<organism evidence="2 3">
    <name type="scientific">Bacillus thuringiensis</name>
    <dbReference type="NCBI Taxonomy" id="1428"/>
    <lineage>
        <taxon>Bacteria</taxon>
        <taxon>Bacillati</taxon>
        <taxon>Bacillota</taxon>
        <taxon>Bacilli</taxon>
        <taxon>Bacillales</taxon>
        <taxon>Bacillaceae</taxon>
        <taxon>Bacillus</taxon>
        <taxon>Bacillus cereus group</taxon>
    </lineage>
</organism>
<dbReference type="InterPro" id="IPR027275">
    <property type="entry name" value="PRC-brl_dom"/>
</dbReference>